<dbReference type="InterPro" id="IPR027558">
    <property type="entry name" value="Pre_pil_HX9DG_C"/>
</dbReference>
<dbReference type="RefSeq" id="WP_277863170.1">
    <property type="nucleotide sequence ID" value="NZ_JARRAG010000002.1"/>
</dbReference>
<sequence length="371" mass="38973">MSAPSKSSTRSAFTLIELLVVIAIIAVLIALLLPAVQSAREAARRAQCTNNLKQIGLSMHNYESGNGCFPPSGESTNYSPASVGSSSTVPITQFADGGWSCLARVLSFMEGGSSFNALNFNAKEYNEATGMNFTGASTVVSAYLCPSANRSPDGGQDGVDPNDTISKTFGRGYGYSDYGATCYTDISPTGAVVTPGGATPYRDQSTRADGLLKAGKTTIAEITDGTSNTIAIGEDAGRDPRFISPYNEGDMYKGPIQYPASYYVGEQGPAGGATNKRRYWRWAEPDGAYGVSGQPNNKFRPMYETAAWAQTGVTGGNNAGANDELFSFHPGGVNVLMGDGSVRFLRDSISVVTLRALVTKSGGEVVSSDAY</sequence>
<dbReference type="InterPro" id="IPR012902">
    <property type="entry name" value="N_methyl_site"/>
</dbReference>
<name>A0ABT6FH37_9BACT</name>
<dbReference type="InterPro" id="IPR011453">
    <property type="entry name" value="DUF1559"/>
</dbReference>
<keyword evidence="3" id="KW-1185">Reference proteome</keyword>
<gene>
    <name evidence="2" type="ORF">PZE19_24165</name>
</gene>
<accession>A0ABT6FH37</accession>
<dbReference type="Gene3D" id="3.30.700.10">
    <property type="entry name" value="Glycoprotein, Type 4 Pilin"/>
    <property type="match status" value="1"/>
</dbReference>
<organism evidence="2 3">
    <name type="scientific">Paludisphaera mucosa</name>
    <dbReference type="NCBI Taxonomy" id="3030827"/>
    <lineage>
        <taxon>Bacteria</taxon>
        <taxon>Pseudomonadati</taxon>
        <taxon>Planctomycetota</taxon>
        <taxon>Planctomycetia</taxon>
        <taxon>Isosphaerales</taxon>
        <taxon>Isosphaeraceae</taxon>
        <taxon>Paludisphaera</taxon>
    </lineage>
</organism>
<evidence type="ECO:0000313" key="2">
    <source>
        <dbReference type="EMBL" id="MDG3006879.1"/>
    </source>
</evidence>
<evidence type="ECO:0000313" key="3">
    <source>
        <dbReference type="Proteomes" id="UP001216907"/>
    </source>
</evidence>
<comment type="caution">
    <text evidence="2">The sequence shown here is derived from an EMBL/GenBank/DDBJ whole genome shotgun (WGS) entry which is preliminary data.</text>
</comment>
<dbReference type="PANTHER" id="PTHR30093:SF2">
    <property type="entry name" value="TYPE II SECRETION SYSTEM PROTEIN H"/>
    <property type="match status" value="1"/>
</dbReference>
<dbReference type="NCBIfam" id="TIGR04294">
    <property type="entry name" value="pre_pil_HX9DG"/>
    <property type="match status" value="1"/>
</dbReference>
<dbReference type="NCBIfam" id="TIGR02532">
    <property type="entry name" value="IV_pilin_GFxxxE"/>
    <property type="match status" value="1"/>
</dbReference>
<dbReference type="Pfam" id="PF07963">
    <property type="entry name" value="N_methyl"/>
    <property type="match status" value="1"/>
</dbReference>
<reference evidence="2 3" key="1">
    <citation type="submission" date="2023-03" db="EMBL/GenBank/DDBJ databases">
        <title>Paludisphaera mucosa sp. nov. a novel planctomycete from northern fen.</title>
        <authorList>
            <person name="Ivanova A."/>
        </authorList>
    </citation>
    <scope>NUCLEOTIDE SEQUENCE [LARGE SCALE GENOMIC DNA]</scope>
    <source>
        <strain evidence="2 3">Pla2</strain>
    </source>
</reference>
<protein>
    <submittedName>
        <fullName evidence="2">DUF1559 domain-containing protein</fullName>
    </submittedName>
</protein>
<dbReference type="InterPro" id="IPR045584">
    <property type="entry name" value="Pilin-like"/>
</dbReference>
<evidence type="ECO:0000259" key="1">
    <source>
        <dbReference type="Pfam" id="PF07596"/>
    </source>
</evidence>
<proteinExistence type="predicted"/>
<dbReference type="EMBL" id="JARRAG010000002">
    <property type="protein sequence ID" value="MDG3006879.1"/>
    <property type="molecule type" value="Genomic_DNA"/>
</dbReference>
<dbReference type="Pfam" id="PF07596">
    <property type="entry name" value="SBP_bac_10"/>
    <property type="match status" value="1"/>
</dbReference>
<dbReference type="Proteomes" id="UP001216907">
    <property type="component" value="Unassembled WGS sequence"/>
</dbReference>
<dbReference type="SUPFAM" id="SSF54523">
    <property type="entry name" value="Pili subunits"/>
    <property type="match status" value="1"/>
</dbReference>
<feature type="domain" description="DUF1559" evidence="1">
    <location>
        <begin position="37"/>
        <end position="349"/>
    </location>
</feature>
<dbReference type="PANTHER" id="PTHR30093">
    <property type="entry name" value="GENERAL SECRETION PATHWAY PROTEIN G"/>
    <property type="match status" value="1"/>
</dbReference>